<feature type="region of interest" description="Disordered" evidence="1">
    <location>
        <begin position="612"/>
        <end position="637"/>
    </location>
</feature>
<feature type="region of interest" description="Disordered" evidence="1">
    <location>
        <begin position="27"/>
        <end position="58"/>
    </location>
</feature>
<evidence type="ECO:0000313" key="3">
    <source>
        <dbReference type="Proteomes" id="UP001189429"/>
    </source>
</evidence>
<feature type="compositionally biased region" description="Low complexity" evidence="1">
    <location>
        <begin position="78"/>
        <end position="93"/>
    </location>
</feature>
<name>A0ABN9U2J8_9DINO</name>
<feature type="region of interest" description="Disordered" evidence="1">
    <location>
        <begin position="301"/>
        <end position="322"/>
    </location>
</feature>
<dbReference type="Proteomes" id="UP001189429">
    <property type="component" value="Unassembled WGS sequence"/>
</dbReference>
<sequence length="1207" mass="125259">MADHGGAGGCSCGARSNWAFRVACRAGGAERPPRAKPRSASASARGPRGGAAAGTGKEIKALRRELDCLKKENKALQRSASRGAPKAAGAAGAEEARGSDRAAKLRGLIAKVEALGSSDEAMASLRASHRSRKARLEEELRQAKPPHEQPRAIDAKLGELDKRSVAKQEQVAKRKEALANAEELEAALAERAALSAERATVAETHLAELWTKAATPAERGRLLLDSLGNSKAAVAERRRRRHSAGPAGALASQDKAVAADAAMDDALESALAADLAGPDDGGDRSASGFSRKKIRSAIAAARARAGGGRRSGTGGVIEKKRQRHKHTFEITAVNGPGRGPLAQPWQEEEAGAGFVESHRADAWLAPETHLHARGISAQEARRRRAGVKAVLAPGAAGSGGAGGARAASGSAGVAAPATRGLANASTAGGSRVTCSDGRGIVAVTDAVCRGGLAFDSIYLADDIDIGDVLVSPGRPRAPGGDSNVAPDVFKAKAGWWLEAARGVIAQSAEGETWFQAEHSPHSAVKPALNARMVIAPVRVLRQPKAIPREPPIGPRREAAAPSADLQALAASAASSPAALKAAYLGAMRQAEAEMCCAYHVDDLLEAQAHCGRGQGPEEHWARPPSDHPQISGGPESSGQARHLLAAADYLDDAAAQRRTQRRVPARAARCCGARWVAAPAAAAVATADAPAALVTEARAGADAPAAEHSRRRHERSNRRALEALEHGAGGLHARRRGPRGRQEDELDMPGAPRAGQREVGAVDRHWAREVWSLADGPDGRQDFERQAGSDAPPRPTAAEWLDAAKSFARRTGMGVDRVTPRAFAQASAATAKLLVDFGKVAEEWGGWPPAARASLIATLPELTGGWRSIGLLSSIPRIWNKLRQAKARCWEAPLRGRGAGVFRGGPRRSARGPARRQALAAEAAGAQQLHGAALLIDLEKAHETALLARAERLARRAGLHSRLARCATSTHRGRRRMRAGTIVAGARTLDAGLLAGCPRAGRAVKAAMLPTTRAHSEECGACSSGELKSDTHISYDDATAASHGRAPRAIAKHLAEAGLAAAAGLTALGCRISGAKTEAAATDPLTRDEVQAALKASAPSAKPTKATKDPGADFCSDGSAAAGAARKRRARACEQLRRVAGARRQPICAATRLLAGAPPPPTTAHGCSSQAWNASELEQWRSAAGFLAFGGARGRSLQVGFALAAAP</sequence>
<feature type="non-terminal residue" evidence="2">
    <location>
        <position position="1207"/>
    </location>
</feature>
<feature type="region of interest" description="Disordered" evidence="1">
    <location>
        <begin position="125"/>
        <end position="150"/>
    </location>
</feature>
<feature type="compositionally biased region" description="Basic and acidic residues" evidence="1">
    <location>
        <begin position="777"/>
        <end position="787"/>
    </location>
</feature>
<protein>
    <submittedName>
        <fullName evidence="2">Uncharacterized protein</fullName>
    </submittedName>
</protein>
<feature type="compositionally biased region" description="Gly residues" evidence="1">
    <location>
        <begin position="305"/>
        <end position="315"/>
    </location>
</feature>
<feature type="region of interest" description="Disordered" evidence="1">
    <location>
        <begin position="773"/>
        <end position="796"/>
    </location>
</feature>
<feature type="region of interest" description="Disordered" evidence="1">
    <location>
        <begin position="723"/>
        <end position="761"/>
    </location>
</feature>
<organism evidence="2 3">
    <name type="scientific">Prorocentrum cordatum</name>
    <dbReference type="NCBI Taxonomy" id="2364126"/>
    <lineage>
        <taxon>Eukaryota</taxon>
        <taxon>Sar</taxon>
        <taxon>Alveolata</taxon>
        <taxon>Dinophyceae</taxon>
        <taxon>Prorocentrales</taxon>
        <taxon>Prorocentraceae</taxon>
        <taxon>Prorocentrum</taxon>
    </lineage>
</organism>
<comment type="caution">
    <text evidence="2">The sequence shown here is derived from an EMBL/GenBank/DDBJ whole genome shotgun (WGS) entry which is preliminary data.</text>
</comment>
<feature type="compositionally biased region" description="Basic and acidic residues" evidence="1">
    <location>
        <begin position="615"/>
        <end position="625"/>
    </location>
</feature>
<keyword evidence="3" id="KW-1185">Reference proteome</keyword>
<dbReference type="EMBL" id="CAUYUJ010015338">
    <property type="protein sequence ID" value="CAK0852747.1"/>
    <property type="molecule type" value="Genomic_DNA"/>
</dbReference>
<evidence type="ECO:0000313" key="2">
    <source>
        <dbReference type="EMBL" id="CAK0852747.1"/>
    </source>
</evidence>
<accession>A0ABN9U2J8</accession>
<evidence type="ECO:0000256" key="1">
    <source>
        <dbReference type="SAM" id="MobiDB-lite"/>
    </source>
</evidence>
<reference evidence="2" key="1">
    <citation type="submission" date="2023-10" db="EMBL/GenBank/DDBJ databases">
        <authorList>
            <person name="Chen Y."/>
            <person name="Shah S."/>
            <person name="Dougan E. K."/>
            <person name="Thang M."/>
            <person name="Chan C."/>
        </authorList>
    </citation>
    <scope>NUCLEOTIDE SEQUENCE [LARGE SCALE GENOMIC DNA]</scope>
</reference>
<feature type="compositionally biased region" description="Basic and acidic residues" evidence="1">
    <location>
        <begin position="134"/>
        <end position="150"/>
    </location>
</feature>
<feature type="region of interest" description="Disordered" evidence="1">
    <location>
        <begin position="73"/>
        <end position="102"/>
    </location>
</feature>
<feature type="region of interest" description="Disordered" evidence="1">
    <location>
        <begin position="234"/>
        <end position="253"/>
    </location>
</feature>
<gene>
    <name evidence="2" type="ORF">PCOR1329_LOCUS44433</name>
</gene>
<proteinExistence type="predicted"/>